<dbReference type="GO" id="GO:0017136">
    <property type="term" value="F:histone deacetylase activity, NAD-dependent"/>
    <property type="evidence" value="ECO:0007669"/>
    <property type="project" value="TreeGrafter"/>
</dbReference>
<evidence type="ECO:0000313" key="6">
    <source>
        <dbReference type="EMBL" id="PZR17578.1"/>
    </source>
</evidence>
<feature type="binding site" evidence="3">
    <location>
        <position position="232"/>
    </location>
    <ligand>
        <name>NAD(+)</name>
        <dbReference type="ChEBI" id="CHEBI:57540"/>
    </ligand>
</feature>
<feature type="active site" description="Proton acceptor" evidence="3 4">
    <location>
        <position position="115"/>
    </location>
</feature>
<dbReference type="InterPro" id="IPR050134">
    <property type="entry name" value="NAD-dep_sirtuin_deacylases"/>
</dbReference>
<dbReference type="InterPro" id="IPR027546">
    <property type="entry name" value="Sirtuin_class_III"/>
</dbReference>
<feature type="binding site" evidence="3 4">
    <location>
        <position position="126"/>
    </location>
    <ligand>
        <name>Zn(2+)</name>
        <dbReference type="ChEBI" id="CHEBI:29105"/>
    </ligand>
</feature>
<dbReference type="GO" id="GO:0070403">
    <property type="term" value="F:NAD+ binding"/>
    <property type="evidence" value="ECO:0007669"/>
    <property type="project" value="UniProtKB-UniRule"/>
</dbReference>
<gene>
    <name evidence="3" type="primary">cobB</name>
    <name evidence="6" type="ORF">DI536_04495</name>
</gene>
<comment type="catalytic activity">
    <reaction evidence="3">
        <text>N(6)-acetyl-L-lysyl-[protein] + NAD(+) + H2O = 2''-O-acetyl-ADP-D-ribose + nicotinamide + L-lysyl-[protein]</text>
        <dbReference type="Rhea" id="RHEA:43636"/>
        <dbReference type="Rhea" id="RHEA-COMP:9752"/>
        <dbReference type="Rhea" id="RHEA-COMP:10731"/>
        <dbReference type="ChEBI" id="CHEBI:15377"/>
        <dbReference type="ChEBI" id="CHEBI:17154"/>
        <dbReference type="ChEBI" id="CHEBI:29969"/>
        <dbReference type="ChEBI" id="CHEBI:57540"/>
        <dbReference type="ChEBI" id="CHEBI:61930"/>
        <dbReference type="ChEBI" id="CHEBI:83767"/>
        <dbReference type="EC" id="2.3.1.286"/>
    </reaction>
</comment>
<evidence type="ECO:0000256" key="2">
    <source>
        <dbReference type="ARBA" id="ARBA00023027"/>
    </source>
</evidence>
<name>A0A2W5V805_9BACT</name>
<dbReference type="CDD" id="cd01412">
    <property type="entry name" value="SIRT5_Af1_CobB"/>
    <property type="match status" value="1"/>
</dbReference>
<keyword evidence="3" id="KW-0963">Cytoplasm</keyword>
<organism evidence="6 7">
    <name type="scientific">Archangium gephyra</name>
    <dbReference type="NCBI Taxonomy" id="48"/>
    <lineage>
        <taxon>Bacteria</taxon>
        <taxon>Pseudomonadati</taxon>
        <taxon>Myxococcota</taxon>
        <taxon>Myxococcia</taxon>
        <taxon>Myxococcales</taxon>
        <taxon>Cystobacterineae</taxon>
        <taxon>Archangiaceae</taxon>
        <taxon>Archangium</taxon>
    </lineage>
</organism>
<dbReference type="EC" id="2.3.1.286" evidence="3"/>
<sequence length="244" mass="26520">MFKRLELADQSRVLVLTGAGVSAESGVPTFRDSNGLWENHDVTDVASPDGFARDPSLVWRFYSQRRDSAAKVKPNPGHEALAALEQRLGSRFLLATQNVDGLHARAGSRRMIAIHGELFETRCVQCATPFADEKTYLAEPLPTCGACGQALRPNIVWFGEMLDPAHLRQVSRFIEEAGRHLVFLAVGTSGQVYPAAGFVDAARAVGGTTWLIDAAPAAGFADRFDEVIAGKSGEVLPELFRLRQ</sequence>
<reference evidence="6 7" key="1">
    <citation type="submission" date="2017-08" db="EMBL/GenBank/DDBJ databases">
        <title>Infants hospitalized years apart are colonized by the same room-sourced microbial strains.</title>
        <authorList>
            <person name="Brooks B."/>
            <person name="Olm M.R."/>
            <person name="Firek B.A."/>
            <person name="Baker R."/>
            <person name="Thomas B.C."/>
            <person name="Morowitz M.J."/>
            <person name="Banfield J.F."/>
        </authorList>
    </citation>
    <scope>NUCLEOTIDE SEQUENCE [LARGE SCALE GENOMIC DNA]</scope>
    <source>
        <strain evidence="6">S2_003_000_R2_14</strain>
    </source>
</reference>
<comment type="subcellular location">
    <subcellularLocation>
        <location evidence="3">Cytoplasm</location>
    </subcellularLocation>
</comment>
<dbReference type="InterPro" id="IPR026590">
    <property type="entry name" value="Ssirtuin_cat_dom"/>
</dbReference>
<feature type="binding site" evidence="3">
    <location>
        <position position="62"/>
    </location>
    <ligand>
        <name>substrate</name>
    </ligand>
</feature>
<keyword evidence="3 4" id="KW-0479">Metal-binding</keyword>
<dbReference type="HAMAP" id="MF_01121">
    <property type="entry name" value="Sirtuin_ClassIII"/>
    <property type="match status" value="1"/>
</dbReference>
<dbReference type="PANTHER" id="PTHR11085:SF4">
    <property type="entry name" value="NAD-DEPENDENT PROTEIN DEACYLASE"/>
    <property type="match status" value="1"/>
</dbReference>
<dbReference type="AlphaFoldDB" id="A0A2W5V805"/>
<evidence type="ECO:0000256" key="3">
    <source>
        <dbReference type="HAMAP-Rule" id="MF_01121"/>
    </source>
</evidence>
<comment type="catalytic activity">
    <reaction evidence="3">
        <text>N(6)-succinyl-L-lysyl-[protein] + NAD(+) + H2O = 2''-O-succinyl-ADP-D-ribose + nicotinamide + L-lysyl-[protein]</text>
        <dbReference type="Rhea" id="RHEA:47668"/>
        <dbReference type="Rhea" id="RHEA-COMP:9752"/>
        <dbReference type="Rhea" id="RHEA-COMP:11877"/>
        <dbReference type="ChEBI" id="CHEBI:15377"/>
        <dbReference type="ChEBI" id="CHEBI:17154"/>
        <dbReference type="ChEBI" id="CHEBI:29969"/>
        <dbReference type="ChEBI" id="CHEBI:57540"/>
        <dbReference type="ChEBI" id="CHEBI:87830"/>
        <dbReference type="ChEBI" id="CHEBI:87832"/>
    </reaction>
</comment>
<keyword evidence="2 3" id="KW-0520">NAD</keyword>
<feature type="binding site" evidence="3 4">
    <location>
        <position position="123"/>
    </location>
    <ligand>
        <name>Zn(2+)</name>
        <dbReference type="ChEBI" id="CHEBI:29105"/>
    </ligand>
</feature>
<dbReference type="GO" id="GO:0008270">
    <property type="term" value="F:zinc ion binding"/>
    <property type="evidence" value="ECO:0007669"/>
    <property type="project" value="UniProtKB-UniRule"/>
</dbReference>
<accession>A0A2W5V805</accession>
<evidence type="ECO:0000313" key="7">
    <source>
        <dbReference type="Proteomes" id="UP000249061"/>
    </source>
</evidence>
<evidence type="ECO:0000256" key="1">
    <source>
        <dbReference type="ARBA" id="ARBA00022679"/>
    </source>
</evidence>
<comment type="domain">
    <text evidence="3">2 residues (Tyr-62 and Arg-65) present in a large hydrophobic pocket are probably involved in substrate specificity. They are important for desuccinylation activity, but dispensable for deacetylation activity.</text>
</comment>
<feature type="domain" description="Deacetylase sirtuin-type" evidence="5">
    <location>
        <begin position="1"/>
        <end position="244"/>
    </location>
</feature>
<protein>
    <recommendedName>
        <fullName evidence="3">NAD-dependent protein deacylase</fullName>
        <ecNumber evidence="3">2.3.1.286</ecNumber>
    </recommendedName>
    <alternativeName>
        <fullName evidence="3">Regulatory protein SIR2 homolog</fullName>
    </alternativeName>
</protein>
<evidence type="ECO:0000256" key="4">
    <source>
        <dbReference type="PROSITE-ProRule" id="PRU00236"/>
    </source>
</evidence>
<comment type="similarity">
    <text evidence="3">Belongs to the sirtuin family. Class III subfamily.</text>
</comment>
<feature type="binding site" evidence="3">
    <location>
        <begin position="97"/>
        <end position="100"/>
    </location>
    <ligand>
        <name>NAD(+)</name>
        <dbReference type="ChEBI" id="CHEBI:57540"/>
    </ligand>
</feature>
<comment type="caution">
    <text evidence="3">Lacks conserved residue(s) required for the propagation of feature annotation.</text>
</comment>
<keyword evidence="1" id="KW-0808">Transferase</keyword>
<feature type="binding site" evidence="3 4">
    <location>
        <position position="144"/>
    </location>
    <ligand>
        <name>Zn(2+)</name>
        <dbReference type="ChEBI" id="CHEBI:29105"/>
    </ligand>
</feature>
<feature type="binding site" evidence="3 4">
    <location>
        <position position="147"/>
    </location>
    <ligand>
        <name>Zn(2+)</name>
        <dbReference type="ChEBI" id="CHEBI:29105"/>
    </ligand>
</feature>
<dbReference type="InterPro" id="IPR003000">
    <property type="entry name" value="Sirtuin"/>
</dbReference>
<evidence type="ECO:0000259" key="5">
    <source>
        <dbReference type="PROSITE" id="PS50305"/>
    </source>
</evidence>
<comment type="function">
    <text evidence="3">NAD-dependent lysine deacetylase and desuccinylase that specifically removes acetyl and succinyl groups on target proteins. Modulates the activities of several proteins which are inactive in their acylated form.</text>
</comment>
<dbReference type="PROSITE" id="PS50305">
    <property type="entry name" value="SIRTUIN"/>
    <property type="match status" value="1"/>
</dbReference>
<comment type="cofactor">
    <cofactor evidence="3">
        <name>Zn(2+)</name>
        <dbReference type="ChEBI" id="CHEBI:29105"/>
    </cofactor>
    <text evidence="3">Binds 1 zinc ion per subunit.</text>
</comment>
<dbReference type="Pfam" id="PF02146">
    <property type="entry name" value="SIR2"/>
    <property type="match status" value="1"/>
</dbReference>
<keyword evidence="3 4" id="KW-0862">Zinc</keyword>
<feature type="binding site" evidence="3">
    <location>
        <begin position="18"/>
        <end position="37"/>
    </location>
    <ligand>
        <name>NAD(+)</name>
        <dbReference type="ChEBI" id="CHEBI:57540"/>
    </ligand>
</feature>
<dbReference type="InterPro" id="IPR026591">
    <property type="entry name" value="Sirtuin_cat_small_dom_sf"/>
</dbReference>
<dbReference type="SUPFAM" id="SSF52467">
    <property type="entry name" value="DHS-like NAD/FAD-binding domain"/>
    <property type="match status" value="1"/>
</dbReference>
<dbReference type="EMBL" id="QFQP01000002">
    <property type="protein sequence ID" value="PZR17578.1"/>
    <property type="molecule type" value="Genomic_DNA"/>
</dbReference>
<dbReference type="Proteomes" id="UP000249061">
    <property type="component" value="Unassembled WGS sequence"/>
</dbReference>
<comment type="caution">
    <text evidence="6">The sequence shown here is derived from an EMBL/GenBank/DDBJ whole genome shotgun (WGS) entry which is preliminary data.</text>
</comment>
<feature type="binding site" evidence="3">
    <location>
        <begin position="187"/>
        <end position="189"/>
    </location>
    <ligand>
        <name>NAD(+)</name>
        <dbReference type="ChEBI" id="CHEBI:57540"/>
    </ligand>
</feature>
<feature type="binding site" evidence="3">
    <location>
        <position position="65"/>
    </location>
    <ligand>
        <name>substrate</name>
    </ligand>
</feature>
<proteinExistence type="inferred from homology"/>
<dbReference type="GO" id="GO:0005737">
    <property type="term" value="C:cytoplasm"/>
    <property type="evidence" value="ECO:0007669"/>
    <property type="project" value="UniProtKB-SubCell"/>
</dbReference>
<dbReference type="InterPro" id="IPR029035">
    <property type="entry name" value="DHS-like_NAD/FAD-binding_dom"/>
</dbReference>
<dbReference type="Gene3D" id="3.30.1600.10">
    <property type="entry name" value="SIR2/SIRT2 'Small Domain"/>
    <property type="match status" value="1"/>
</dbReference>
<dbReference type="GO" id="GO:0036055">
    <property type="term" value="F:protein-succinyllysine desuccinylase activity"/>
    <property type="evidence" value="ECO:0007669"/>
    <property type="project" value="UniProtKB-UniRule"/>
</dbReference>
<dbReference type="PANTHER" id="PTHR11085">
    <property type="entry name" value="NAD-DEPENDENT PROTEIN DEACYLASE SIRTUIN-5, MITOCHONDRIAL-RELATED"/>
    <property type="match status" value="1"/>
</dbReference>
<dbReference type="GO" id="GO:0036054">
    <property type="term" value="F:protein-malonyllysine demalonylase activity"/>
    <property type="evidence" value="ECO:0007669"/>
    <property type="project" value="InterPro"/>
</dbReference>
<dbReference type="Gene3D" id="3.40.50.1220">
    <property type="entry name" value="TPP-binding domain"/>
    <property type="match status" value="1"/>
</dbReference>